<evidence type="ECO:0000313" key="9">
    <source>
        <dbReference type="Proteomes" id="UP000695022"/>
    </source>
</evidence>
<organism evidence="9 10">
    <name type="scientific">Priapulus caudatus</name>
    <name type="common">Priapulid worm</name>
    <dbReference type="NCBI Taxonomy" id="37621"/>
    <lineage>
        <taxon>Eukaryota</taxon>
        <taxon>Metazoa</taxon>
        <taxon>Ecdysozoa</taxon>
        <taxon>Scalidophora</taxon>
        <taxon>Priapulida</taxon>
        <taxon>Priapulimorpha</taxon>
        <taxon>Priapulimorphida</taxon>
        <taxon>Priapulidae</taxon>
        <taxon>Priapulus</taxon>
    </lineage>
</organism>
<dbReference type="SUPFAM" id="SSF48264">
    <property type="entry name" value="Cytochrome P450"/>
    <property type="match status" value="1"/>
</dbReference>
<dbReference type="PROSITE" id="PS00086">
    <property type="entry name" value="CYTOCHROME_P450"/>
    <property type="match status" value="1"/>
</dbReference>
<dbReference type="GeneID" id="106811820"/>
<accession>A0ABM1EFQ7</accession>
<keyword evidence="9" id="KW-1185">Reference proteome</keyword>
<dbReference type="PRINTS" id="PR00385">
    <property type="entry name" value="P450"/>
</dbReference>
<dbReference type="InterPro" id="IPR017972">
    <property type="entry name" value="Cyt_P450_CS"/>
</dbReference>
<evidence type="ECO:0000256" key="4">
    <source>
        <dbReference type="ARBA" id="ARBA00022723"/>
    </source>
</evidence>
<dbReference type="InterPro" id="IPR036396">
    <property type="entry name" value="Cyt_P450_sf"/>
</dbReference>
<protein>
    <submittedName>
        <fullName evidence="10">Cytochrome P450 10-like</fullName>
    </submittedName>
</protein>
<evidence type="ECO:0000256" key="7">
    <source>
        <dbReference type="ARBA" id="ARBA00023033"/>
    </source>
</evidence>
<evidence type="ECO:0000256" key="8">
    <source>
        <dbReference type="RuleBase" id="RU000461"/>
    </source>
</evidence>
<dbReference type="InterPro" id="IPR050479">
    <property type="entry name" value="CYP11_CYP27_families"/>
</dbReference>
<dbReference type="PANTHER" id="PTHR24279">
    <property type="entry name" value="CYTOCHROME P450"/>
    <property type="match status" value="1"/>
</dbReference>
<comment type="cofactor">
    <cofactor evidence="1">
        <name>heme</name>
        <dbReference type="ChEBI" id="CHEBI:30413"/>
    </cofactor>
</comment>
<dbReference type="Gene3D" id="1.10.630.10">
    <property type="entry name" value="Cytochrome P450"/>
    <property type="match status" value="1"/>
</dbReference>
<sequence>MRSEGKYPRRIQLEPMVHFRKSRGMSLGLVNSQGEEWHRFRSLLSKKMLRPKEIEQYNPQINTVSKDLVERLGVVKADNSHIQGVELEIFKWALESVGTILFEERIGCFDEVPSTEAREFIGHVLGYFRTMQSLLFGPPLYKIRPTKEWLTHCEHGDKVFELGKAFVQKRVDALSRSSEAQTTSKQSSLLTHMLAASELSRDEVVHTLVDLMQGAIETTSNTVLWTLYQLATHPTAQEKLYNEVMNVVGEHGDVTTDALAKNAVRQSLSEETFRKFPVTFATSRIIPRDIEMGGYTIPKGSHVQASLYSMGRDPKLFNDPETYNPDRWLGMHNDEVSKLPSLAFGHGARMCIGRRIAEQEIYTGISQIVRKYKLEYDGPEVKPTLQLVMTPDKPIVMKFVPRR</sequence>
<dbReference type="Pfam" id="PF00067">
    <property type="entry name" value="p450"/>
    <property type="match status" value="1"/>
</dbReference>
<evidence type="ECO:0000313" key="10">
    <source>
        <dbReference type="RefSeq" id="XP_014671028.1"/>
    </source>
</evidence>
<dbReference type="RefSeq" id="XP_014671028.1">
    <property type="nucleotide sequence ID" value="XM_014815542.1"/>
</dbReference>
<comment type="similarity">
    <text evidence="2 8">Belongs to the cytochrome P450 family.</text>
</comment>
<keyword evidence="7 8" id="KW-0503">Monooxygenase</keyword>
<name>A0ABM1EFQ7_PRICU</name>
<dbReference type="InterPro" id="IPR002401">
    <property type="entry name" value="Cyt_P450_E_grp-I"/>
</dbReference>
<dbReference type="CDD" id="cd11054">
    <property type="entry name" value="CYP24A1-like"/>
    <property type="match status" value="1"/>
</dbReference>
<keyword evidence="5 8" id="KW-0560">Oxidoreductase</keyword>
<keyword evidence="4 8" id="KW-0479">Metal-binding</keyword>
<dbReference type="PRINTS" id="PR00463">
    <property type="entry name" value="EP450I"/>
</dbReference>
<evidence type="ECO:0000256" key="3">
    <source>
        <dbReference type="ARBA" id="ARBA00022617"/>
    </source>
</evidence>
<evidence type="ECO:0000256" key="6">
    <source>
        <dbReference type="ARBA" id="ARBA00023004"/>
    </source>
</evidence>
<evidence type="ECO:0000256" key="2">
    <source>
        <dbReference type="ARBA" id="ARBA00010617"/>
    </source>
</evidence>
<keyword evidence="3 8" id="KW-0349">Heme</keyword>
<reference evidence="10" key="1">
    <citation type="submission" date="2025-08" db="UniProtKB">
        <authorList>
            <consortium name="RefSeq"/>
        </authorList>
    </citation>
    <scope>IDENTIFICATION</scope>
</reference>
<dbReference type="Proteomes" id="UP000695022">
    <property type="component" value="Unplaced"/>
</dbReference>
<proteinExistence type="inferred from homology"/>
<keyword evidence="6 8" id="KW-0408">Iron</keyword>
<evidence type="ECO:0000256" key="1">
    <source>
        <dbReference type="ARBA" id="ARBA00001971"/>
    </source>
</evidence>
<dbReference type="PANTHER" id="PTHR24279:SF120">
    <property type="entry name" value="CYTOCHROME P450"/>
    <property type="match status" value="1"/>
</dbReference>
<gene>
    <name evidence="10" type="primary">LOC106811820</name>
</gene>
<evidence type="ECO:0000256" key="5">
    <source>
        <dbReference type="ARBA" id="ARBA00023002"/>
    </source>
</evidence>
<dbReference type="InterPro" id="IPR001128">
    <property type="entry name" value="Cyt_P450"/>
</dbReference>